<dbReference type="AlphaFoldDB" id="A0A1Y1ZXF6"/>
<keyword evidence="2" id="KW-0472">Membrane</keyword>
<dbReference type="EMBL" id="MCFA01000029">
    <property type="protein sequence ID" value="ORY14936.1"/>
    <property type="molecule type" value="Genomic_DNA"/>
</dbReference>
<gene>
    <name evidence="3" type="ORF">BCR34DRAFT_598839</name>
</gene>
<feature type="region of interest" description="Disordered" evidence="1">
    <location>
        <begin position="167"/>
        <end position="204"/>
    </location>
</feature>
<dbReference type="Proteomes" id="UP000193144">
    <property type="component" value="Unassembled WGS sequence"/>
</dbReference>
<feature type="transmembrane region" description="Helical" evidence="2">
    <location>
        <begin position="51"/>
        <end position="70"/>
    </location>
</feature>
<keyword evidence="2" id="KW-1133">Transmembrane helix</keyword>
<evidence type="ECO:0000256" key="1">
    <source>
        <dbReference type="SAM" id="MobiDB-lite"/>
    </source>
</evidence>
<sequence>MKSKPENLPSFYWGVPTFIASGYSLIASIAIVAILAFFVDALRRESMSIPWPLLLIMAASFFNAFITVYTSFSQLCLPRSPMVPLILYAFTTILWVAAISALGDQLGEHLSASCPSETVFGKDMALVCHLYKAVFGISISCAAVSAVLVIRNVFAWKRLGRAGKYTAVHESSDGRSPSSGGSERNTLSEFASRMRKRKGEGRVKEEERGFMMGAMKMPDDDALKPRKVSDEEVLLIAPGAPSNYGEGKLQSKQLNDFHSKKVPETGNTSAVLYGSYVYFEKMRVKEGKPKSKHREDMERMYKDEGGINIKERPGGYLY</sequence>
<evidence type="ECO:0000313" key="4">
    <source>
        <dbReference type="Proteomes" id="UP000193144"/>
    </source>
</evidence>
<feature type="transmembrane region" description="Helical" evidence="2">
    <location>
        <begin position="82"/>
        <end position="103"/>
    </location>
</feature>
<comment type="caution">
    <text evidence="3">The sequence shown here is derived from an EMBL/GenBank/DDBJ whole genome shotgun (WGS) entry which is preliminary data.</text>
</comment>
<reference evidence="3 4" key="1">
    <citation type="submission" date="2016-07" db="EMBL/GenBank/DDBJ databases">
        <title>Pervasive Adenine N6-methylation of Active Genes in Fungi.</title>
        <authorList>
            <consortium name="DOE Joint Genome Institute"/>
            <person name="Mondo S.J."/>
            <person name="Dannebaum R.O."/>
            <person name="Kuo R.C."/>
            <person name="Labutti K."/>
            <person name="Haridas S."/>
            <person name="Kuo A."/>
            <person name="Salamov A."/>
            <person name="Ahrendt S.R."/>
            <person name="Lipzen A."/>
            <person name="Sullivan W."/>
            <person name="Andreopoulos W.B."/>
            <person name="Clum A."/>
            <person name="Lindquist E."/>
            <person name="Daum C."/>
            <person name="Ramamoorthy G.K."/>
            <person name="Gryganskyi A."/>
            <person name="Culley D."/>
            <person name="Magnuson J.K."/>
            <person name="James T.Y."/>
            <person name="O'Malley M.A."/>
            <person name="Stajich J.E."/>
            <person name="Spatafora J.W."/>
            <person name="Visel A."/>
            <person name="Grigoriev I.V."/>
        </authorList>
    </citation>
    <scope>NUCLEOTIDE SEQUENCE [LARGE SCALE GENOMIC DNA]</scope>
    <source>
        <strain evidence="3 4">CBS 115471</strain>
    </source>
</reference>
<feature type="transmembrane region" description="Helical" evidence="2">
    <location>
        <begin position="12"/>
        <end position="39"/>
    </location>
</feature>
<keyword evidence="4" id="KW-1185">Reference proteome</keyword>
<evidence type="ECO:0000256" key="2">
    <source>
        <dbReference type="SAM" id="Phobius"/>
    </source>
</evidence>
<protein>
    <recommendedName>
        <fullName evidence="5">MARVEL domain-containing protein</fullName>
    </recommendedName>
</protein>
<organism evidence="3 4">
    <name type="scientific">Clohesyomyces aquaticus</name>
    <dbReference type="NCBI Taxonomy" id="1231657"/>
    <lineage>
        <taxon>Eukaryota</taxon>
        <taxon>Fungi</taxon>
        <taxon>Dikarya</taxon>
        <taxon>Ascomycota</taxon>
        <taxon>Pezizomycotina</taxon>
        <taxon>Dothideomycetes</taxon>
        <taxon>Pleosporomycetidae</taxon>
        <taxon>Pleosporales</taxon>
        <taxon>Lindgomycetaceae</taxon>
        <taxon>Clohesyomyces</taxon>
    </lineage>
</organism>
<name>A0A1Y1ZXF6_9PLEO</name>
<evidence type="ECO:0008006" key="5">
    <source>
        <dbReference type="Google" id="ProtNLM"/>
    </source>
</evidence>
<accession>A0A1Y1ZXF6</accession>
<dbReference type="PANTHER" id="PTHR42339:SF1">
    <property type="entry name" value="HISTONE H1"/>
    <property type="match status" value="1"/>
</dbReference>
<evidence type="ECO:0000313" key="3">
    <source>
        <dbReference type="EMBL" id="ORY14936.1"/>
    </source>
</evidence>
<dbReference type="PANTHER" id="PTHR42339">
    <property type="entry name" value="HISTONE H1"/>
    <property type="match status" value="1"/>
</dbReference>
<feature type="transmembrane region" description="Helical" evidence="2">
    <location>
        <begin position="133"/>
        <end position="154"/>
    </location>
</feature>
<feature type="region of interest" description="Disordered" evidence="1">
    <location>
        <begin position="285"/>
        <end position="318"/>
    </location>
</feature>
<keyword evidence="2" id="KW-0812">Transmembrane</keyword>
<dbReference type="OrthoDB" id="3792875at2759"/>
<proteinExistence type="predicted"/>